<feature type="region of interest" description="Disordered" evidence="1">
    <location>
        <begin position="60"/>
        <end position="160"/>
    </location>
</feature>
<dbReference type="InterPro" id="IPR040009">
    <property type="entry name" value="Mtf2/C5D6.12-like"/>
</dbReference>
<name>A1CU74_ASPCL</name>
<dbReference type="InterPro" id="IPR043837">
    <property type="entry name" value="Mtf2-like_C"/>
</dbReference>
<feature type="region of interest" description="Disordered" evidence="1">
    <location>
        <begin position="336"/>
        <end position="367"/>
    </location>
</feature>
<sequence>MTTSVRLRIRNNPTLYAEPYKMSRRISRACLALATHTSPVPFLYQTRTLTALRCSIKWTHPRQCRSTSNTSSTPEQNLDESEEHPGKTEGSDGHTPSGTADSATQAQAPSDASPRVRKSYLQRRAAAAAAASSPSQPPAPSPRATSKPRSSTKPLTMTRTEKKAFSDLLEQLGVDESGAGALGTATATPTAPAGPQKPALSEEDRVEMTQVSAIFDSVLADIRKRKQRSARKAESAVAGASADGLAASATPGAETQRQQGQGEELGSDGVGTLGLRSDDPVSLERAIQLTVQRESAKIEAALRAAIDDGRGDVGIWDVCKERIFSLLQYLENNRVSESSSDPAATPAQSQSQSQSPSPSPSSPLDIPESVPVEAVVTALYPKVLLIAFQLLNSHFPGSPLISQFRLTIKSHGRTSAVLGSSTGLYNELVYFYWRGCNDLPSVVSLLEEMEVTGVEPDERTCGLLRAITEQRERDLRHHWKRVREENQGSRRDPWWDLAPNRKAVRELFGPDGWLQRLETRVQELAGRRDFL</sequence>
<dbReference type="GO" id="GO:0005739">
    <property type="term" value="C:mitochondrion"/>
    <property type="evidence" value="ECO:0007669"/>
    <property type="project" value="InterPro"/>
</dbReference>
<feature type="compositionally biased region" description="Low complexity" evidence="1">
    <location>
        <begin position="235"/>
        <end position="249"/>
    </location>
</feature>
<dbReference type="HOGENOM" id="CLU_047842_0_0_1"/>
<dbReference type="AlphaFoldDB" id="A1CU74"/>
<dbReference type="EMBL" id="DS027060">
    <property type="protein sequence ID" value="EAW06861.1"/>
    <property type="molecule type" value="Genomic_DNA"/>
</dbReference>
<dbReference type="PANTHER" id="PTHR39468">
    <property type="entry name" value="CHROMOSOME 7, WHOLE GENOME SHOTGUN SEQUENCE"/>
    <property type="match status" value="1"/>
</dbReference>
<dbReference type="Pfam" id="PF19189">
    <property type="entry name" value="Mtf2"/>
    <property type="match status" value="1"/>
</dbReference>
<feature type="compositionally biased region" description="Polar residues" evidence="1">
    <location>
        <begin position="94"/>
        <end position="110"/>
    </location>
</feature>
<dbReference type="VEuPathDB" id="FungiDB:ACLA_085570"/>
<dbReference type="Proteomes" id="UP000006701">
    <property type="component" value="Unassembled WGS sequence"/>
</dbReference>
<dbReference type="STRING" id="344612.A1CU74"/>
<evidence type="ECO:0000313" key="4">
    <source>
        <dbReference type="Proteomes" id="UP000006701"/>
    </source>
</evidence>
<feature type="compositionally biased region" description="Polar residues" evidence="1">
    <location>
        <begin position="147"/>
        <end position="158"/>
    </location>
</feature>
<evidence type="ECO:0000313" key="3">
    <source>
        <dbReference type="EMBL" id="EAW06861.1"/>
    </source>
</evidence>
<evidence type="ECO:0000256" key="1">
    <source>
        <dbReference type="SAM" id="MobiDB-lite"/>
    </source>
</evidence>
<dbReference type="RefSeq" id="XP_001268287.1">
    <property type="nucleotide sequence ID" value="XM_001268286.1"/>
</dbReference>
<keyword evidence="4" id="KW-1185">Reference proteome</keyword>
<evidence type="ECO:0000259" key="2">
    <source>
        <dbReference type="Pfam" id="PF19189"/>
    </source>
</evidence>
<dbReference type="eggNOG" id="ENOG502S7AT">
    <property type="taxonomic scope" value="Eukaryota"/>
</dbReference>
<feature type="region of interest" description="Disordered" evidence="1">
    <location>
        <begin position="233"/>
        <end position="277"/>
    </location>
</feature>
<feature type="compositionally biased region" description="Basic and acidic residues" evidence="1">
    <location>
        <begin position="83"/>
        <end position="92"/>
    </location>
</feature>
<feature type="compositionally biased region" description="Polar residues" evidence="1">
    <location>
        <begin position="64"/>
        <end position="76"/>
    </location>
</feature>
<feature type="compositionally biased region" description="Low complexity" evidence="1">
    <location>
        <begin position="338"/>
        <end position="356"/>
    </location>
</feature>
<dbReference type="GeneID" id="4700431"/>
<accession>A1CU74</accession>
<gene>
    <name evidence="3" type="ORF">ACLA_085570</name>
</gene>
<organism evidence="3 4">
    <name type="scientific">Aspergillus clavatus (strain ATCC 1007 / CBS 513.65 / DSM 816 / NCTC 3887 / NRRL 1 / QM 1276 / 107)</name>
    <dbReference type="NCBI Taxonomy" id="344612"/>
    <lineage>
        <taxon>Eukaryota</taxon>
        <taxon>Fungi</taxon>
        <taxon>Dikarya</taxon>
        <taxon>Ascomycota</taxon>
        <taxon>Pezizomycotina</taxon>
        <taxon>Eurotiomycetes</taxon>
        <taxon>Eurotiomycetidae</taxon>
        <taxon>Eurotiales</taxon>
        <taxon>Aspergillaceae</taxon>
        <taxon>Aspergillus</taxon>
        <taxon>Aspergillus subgen. Fumigati</taxon>
    </lineage>
</organism>
<dbReference type="PANTHER" id="PTHR39468:SF1">
    <property type="entry name" value="MTF2-LIKE C-TERMINAL DOMAIN-CONTAINING PROTEIN"/>
    <property type="match status" value="1"/>
</dbReference>
<feature type="compositionally biased region" description="Low complexity" evidence="1">
    <location>
        <begin position="122"/>
        <end position="134"/>
    </location>
</feature>
<proteinExistence type="predicted"/>
<dbReference type="OMA" id="GPLYPAY"/>
<dbReference type="KEGG" id="act:ACLA_085570"/>
<feature type="domain" description="Mtf2-like C-terminal" evidence="2">
    <location>
        <begin position="296"/>
        <end position="503"/>
    </location>
</feature>
<reference evidence="3 4" key="1">
    <citation type="journal article" date="2008" name="PLoS Genet.">
        <title>Genomic islands in the pathogenic filamentous fungus Aspergillus fumigatus.</title>
        <authorList>
            <person name="Fedorova N.D."/>
            <person name="Khaldi N."/>
            <person name="Joardar V.S."/>
            <person name="Maiti R."/>
            <person name="Amedeo P."/>
            <person name="Anderson M.J."/>
            <person name="Crabtree J."/>
            <person name="Silva J.C."/>
            <person name="Badger J.H."/>
            <person name="Albarraq A."/>
            <person name="Angiuoli S."/>
            <person name="Bussey H."/>
            <person name="Bowyer P."/>
            <person name="Cotty P.J."/>
            <person name="Dyer P.S."/>
            <person name="Egan A."/>
            <person name="Galens K."/>
            <person name="Fraser-Liggett C.M."/>
            <person name="Haas B.J."/>
            <person name="Inman J.M."/>
            <person name="Kent R."/>
            <person name="Lemieux S."/>
            <person name="Malavazi I."/>
            <person name="Orvis J."/>
            <person name="Roemer T."/>
            <person name="Ronning C.M."/>
            <person name="Sundaram J.P."/>
            <person name="Sutton G."/>
            <person name="Turner G."/>
            <person name="Venter J.C."/>
            <person name="White O.R."/>
            <person name="Whitty B.R."/>
            <person name="Youngman P."/>
            <person name="Wolfe K.H."/>
            <person name="Goldman G.H."/>
            <person name="Wortman J.R."/>
            <person name="Jiang B."/>
            <person name="Denning D.W."/>
            <person name="Nierman W.C."/>
        </authorList>
    </citation>
    <scope>NUCLEOTIDE SEQUENCE [LARGE SCALE GENOMIC DNA]</scope>
    <source>
        <strain evidence="4">ATCC 1007 / CBS 513.65 / DSM 816 / NCTC 3887 / NRRL 1</strain>
    </source>
</reference>
<dbReference type="OrthoDB" id="2444174at2759"/>
<feature type="region of interest" description="Disordered" evidence="1">
    <location>
        <begin position="176"/>
        <end position="205"/>
    </location>
</feature>
<protein>
    <recommendedName>
        <fullName evidence="2">Mtf2-like C-terminal domain-containing protein</fullName>
    </recommendedName>
</protein>
<feature type="compositionally biased region" description="Low complexity" evidence="1">
    <location>
        <begin position="178"/>
        <end position="199"/>
    </location>
</feature>